<feature type="domain" description="CDGP" evidence="1">
    <location>
        <begin position="30"/>
        <end position="118"/>
    </location>
</feature>
<dbReference type="EMBL" id="KX657793">
    <property type="protein sequence ID" value="AOZ61278.1"/>
    <property type="molecule type" value="Genomic_DNA"/>
</dbReference>
<proteinExistence type="predicted"/>
<name>A0A1I9S3Y4_9CAUD</name>
<gene>
    <name evidence="2" type="ORF">SEA_DARTHPHADER_38</name>
</gene>
<dbReference type="InterPro" id="IPR056271">
    <property type="entry name" value="CDGP_dom"/>
</dbReference>
<dbReference type="Pfam" id="PF24238">
    <property type="entry name" value="CDGP"/>
    <property type="match status" value="1"/>
</dbReference>
<accession>A0A1I9S3Y4</accession>
<evidence type="ECO:0000313" key="2">
    <source>
        <dbReference type="EMBL" id="AOZ61278.1"/>
    </source>
</evidence>
<evidence type="ECO:0000313" key="3">
    <source>
        <dbReference type="Proteomes" id="UP000226155"/>
    </source>
</evidence>
<reference evidence="3" key="1">
    <citation type="submission" date="2016-08" db="EMBL/GenBank/DDBJ databases">
        <authorList>
            <person name="Seilhamer J.J."/>
        </authorList>
    </citation>
    <scope>NUCLEOTIDE SEQUENCE [LARGE SCALE GENOMIC DNA]</scope>
</reference>
<dbReference type="Proteomes" id="UP000226155">
    <property type="component" value="Segment"/>
</dbReference>
<protein>
    <recommendedName>
        <fullName evidence="1">CDGP domain-containing protein</fullName>
    </recommendedName>
</protein>
<organism evidence="2 3">
    <name type="scientific">Mycobacterium phage DarthPhader</name>
    <dbReference type="NCBI Taxonomy" id="1912975"/>
    <lineage>
        <taxon>Viruses</taxon>
        <taxon>Duplodnaviria</taxon>
        <taxon>Heunggongvirae</taxon>
        <taxon>Uroviricota</taxon>
        <taxon>Caudoviricetes</taxon>
        <taxon>Refugevirus</taxon>
        <taxon>Refugevirus darthphader</taxon>
    </lineage>
</organism>
<keyword evidence="3" id="KW-1185">Reference proteome</keyword>
<sequence length="126" mass="13728">MKITSTIAALMVAATLAAPTANADEDYDKGCAFDPWGFLGSQDRTICDGPRRPDGSWQRGRLISVPSHVNPARSTCSGTYSVTCTFREKEYVDMRIIEKVFYDLTDDNIPPGEPGWLPPGTEIGNG</sequence>
<evidence type="ECO:0000259" key="1">
    <source>
        <dbReference type="Pfam" id="PF24238"/>
    </source>
</evidence>